<dbReference type="PANTHER" id="PTHR10000">
    <property type="entry name" value="PHOSPHOSERINE PHOSPHATASE"/>
    <property type="match status" value="1"/>
</dbReference>
<protein>
    <submittedName>
        <fullName evidence="1">HAD family phosphatase</fullName>
    </submittedName>
</protein>
<evidence type="ECO:0000313" key="2">
    <source>
        <dbReference type="Proteomes" id="UP000293142"/>
    </source>
</evidence>
<dbReference type="SUPFAM" id="SSF56784">
    <property type="entry name" value="HAD-like"/>
    <property type="match status" value="1"/>
</dbReference>
<dbReference type="NCBIfam" id="TIGR01484">
    <property type="entry name" value="HAD-SF-IIB"/>
    <property type="match status" value="1"/>
</dbReference>
<dbReference type="InterPro" id="IPR000150">
    <property type="entry name" value="Cof"/>
</dbReference>
<dbReference type="SFLD" id="SFLDS00003">
    <property type="entry name" value="Haloacid_Dehalogenase"/>
    <property type="match status" value="1"/>
</dbReference>
<keyword evidence="2" id="KW-1185">Reference proteome</keyword>
<dbReference type="AlphaFoldDB" id="A0A4Q9E233"/>
<dbReference type="InterPro" id="IPR023214">
    <property type="entry name" value="HAD_sf"/>
</dbReference>
<sequence length="285" mass="31638">MYKLLALDMDGTLLDNNKTITGPVLEAIRQLVFNDVHVTIATGRFPASVWLHAKYLGLNFPLVALNGAVILDPITGSELHGTPIEAQIARKIAEYIETTDSYVHFYGYNILFVKELNDMNKRWPYANVVIDPNKELTEDNYRGQVHHIQVNPVGQLSSFLAGTDNRVYKSTVINENPEVVDALYAEFSTWKELEITRTGKRRFDINASGVNKKTALQKVCADAGIAVQDVVTMGDYDNDLEMLKWAGLGIAMGNGNERAKAAARAVTASNNEHGVAEAIRKYFFS</sequence>
<reference evidence="1 2" key="1">
    <citation type="submission" date="2019-02" db="EMBL/GenBank/DDBJ databases">
        <title>Paenibacillus sp. nov., isolated from surface-sterilized tissue of Thalictrum simplex L.</title>
        <authorList>
            <person name="Tuo L."/>
        </authorList>
    </citation>
    <scope>NUCLEOTIDE SEQUENCE [LARGE SCALE GENOMIC DNA]</scope>
    <source>
        <strain evidence="1 2">N2SHLJ1</strain>
    </source>
</reference>
<dbReference type="EMBL" id="SIRE01000002">
    <property type="protein sequence ID" value="TBL81671.1"/>
    <property type="molecule type" value="Genomic_DNA"/>
</dbReference>
<name>A0A4Q9E233_9BACL</name>
<dbReference type="Pfam" id="PF08282">
    <property type="entry name" value="Hydrolase_3"/>
    <property type="match status" value="1"/>
</dbReference>
<gene>
    <name evidence="1" type="ORF">EYB31_01345</name>
</gene>
<organism evidence="1 2">
    <name type="scientific">Paenibacillus thalictri</name>
    <dbReference type="NCBI Taxonomy" id="2527873"/>
    <lineage>
        <taxon>Bacteria</taxon>
        <taxon>Bacillati</taxon>
        <taxon>Bacillota</taxon>
        <taxon>Bacilli</taxon>
        <taxon>Bacillales</taxon>
        <taxon>Paenibacillaceae</taxon>
        <taxon>Paenibacillus</taxon>
    </lineage>
</organism>
<dbReference type="RefSeq" id="WP_131011457.1">
    <property type="nucleotide sequence ID" value="NZ_SIRE01000002.1"/>
</dbReference>
<dbReference type="SFLD" id="SFLDG01140">
    <property type="entry name" value="C2.B:_Phosphomannomutase_and_P"/>
    <property type="match status" value="1"/>
</dbReference>
<accession>A0A4Q9E233</accession>
<dbReference type="GO" id="GO:0005829">
    <property type="term" value="C:cytosol"/>
    <property type="evidence" value="ECO:0007669"/>
    <property type="project" value="TreeGrafter"/>
</dbReference>
<dbReference type="InterPro" id="IPR006379">
    <property type="entry name" value="HAD-SF_hydro_IIB"/>
</dbReference>
<dbReference type="Gene3D" id="3.30.1240.10">
    <property type="match status" value="1"/>
</dbReference>
<dbReference type="GO" id="GO:0000287">
    <property type="term" value="F:magnesium ion binding"/>
    <property type="evidence" value="ECO:0007669"/>
    <property type="project" value="TreeGrafter"/>
</dbReference>
<dbReference type="OrthoDB" id="9806027at2"/>
<dbReference type="Gene3D" id="3.40.50.1000">
    <property type="entry name" value="HAD superfamily/HAD-like"/>
    <property type="match status" value="1"/>
</dbReference>
<dbReference type="NCBIfam" id="TIGR00099">
    <property type="entry name" value="Cof-subfamily"/>
    <property type="match status" value="1"/>
</dbReference>
<dbReference type="Proteomes" id="UP000293142">
    <property type="component" value="Unassembled WGS sequence"/>
</dbReference>
<comment type="caution">
    <text evidence="1">The sequence shown here is derived from an EMBL/GenBank/DDBJ whole genome shotgun (WGS) entry which is preliminary data.</text>
</comment>
<dbReference type="CDD" id="cd07516">
    <property type="entry name" value="HAD_Pase"/>
    <property type="match status" value="1"/>
</dbReference>
<evidence type="ECO:0000313" key="1">
    <source>
        <dbReference type="EMBL" id="TBL81671.1"/>
    </source>
</evidence>
<dbReference type="GO" id="GO:0016791">
    <property type="term" value="F:phosphatase activity"/>
    <property type="evidence" value="ECO:0007669"/>
    <property type="project" value="TreeGrafter"/>
</dbReference>
<dbReference type="InterPro" id="IPR036412">
    <property type="entry name" value="HAD-like_sf"/>
</dbReference>
<dbReference type="PANTHER" id="PTHR10000:SF8">
    <property type="entry name" value="HAD SUPERFAMILY HYDROLASE-LIKE, TYPE 3"/>
    <property type="match status" value="1"/>
</dbReference>
<proteinExistence type="predicted"/>